<comment type="caution">
    <text evidence="3">The sequence shown here is derived from an EMBL/GenBank/DDBJ whole genome shotgun (WGS) entry which is preliminary data.</text>
</comment>
<dbReference type="AlphaFoldDB" id="A0AAV5GGQ4"/>
<reference evidence="3 4" key="1">
    <citation type="submission" date="2021-12" db="EMBL/GenBank/DDBJ databases">
        <title>High titer production of polyol ester of fatty acids by Rhodotorula paludigena BS15 towards product separation-free biomass refinery.</title>
        <authorList>
            <person name="Mano J."/>
            <person name="Ono H."/>
            <person name="Tanaka T."/>
            <person name="Naito K."/>
            <person name="Sushida H."/>
            <person name="Ike M."/>
            <person name="Tokuyasu K."/>
            <person name="Kitaoka M."/>
        </authorList>
    </citation>
    <scope>NUCLEOTIDE SEQUENCE [LARGE SCALE GENOMIC DNA]</scope>
    <source>
        <strain evidence="3 4">BS15</strain>
    </source>
</reference>
<evidence type="ECO:0000256" key="1">
    <source>
        <dbReference type="SAM" id="MobiDB-lite"/>
    </source>
</evidence>
<sequence length="372" mass="41751">MLLGKELYRQLVREATHLPDARISEHYLARIRTTFLERNDPESSQQAARRTKHAQKLLRQLQAVNDGYIHALTRAYETAYGLRGPQKHQALEPFTNPGLKKRDFPPALAALVTSSIAHTSRPPSTAQLTTPPTLPERADPTSEEARLLGPLTPERVRAIRRRWWNSQTGKIRAPLAVHVRRPGGEDVRDVGEATRLLRDAGLGSGLAEDLVRAGWSRLEELERRATSKQVPLPPRRLQTAEQRATKHAPPEKLALPRIEDAQRRVLSPSARNSKWHNPKQLTARLLRRRAEAVLEEGPVVVVHVPAPSAAAEEQDGDKKGTLPNKKGGARFEVKRSELAHGEKGRVREMTDEERWWHEQEAASASAGGKKRR</sequence>
<proteinExistence type="predicted"/>
<feature type="region of interest" description="Disordered" evidence="1">
    <location>
        <begin position="115"/>
        <end position="143"/>
    </location>
</feature>
<feature type="region of interest" description="Disordered" evidence="1">
    <location>
        <begin position="307"/>
        <end position="372"/>
    </location>
</feature>
<dbReference type="Proteomes" id="UP001342314">
    <property type="component" value="Unassembled WGS sequence"/>
</dbReference>
<evidence type="ECO:0000259" key="2">
    <source>
        <dbReference type="Pfam" id="PF20263"/>
    </source>
</evidence>
<dbReference type="EMBL" id="BQKY01000005">
    <property type="protein sequence ID" value="GJN89754.1"/>
    <property type="molecule type" value="Genomic_DNA"/>
</dbReference>
<keyword evidence="4" id="KW-1185">Reference proteome</keyword>
<gene>
    <name evidence="3" type="ORF">Rhopal_002743-T1</name>
</gene>
<feature type="domain" description="LYR motif-containing protein Cup1-like N-terminal" evidence="2">
    <location>
        <begin position="7"/>
        <end position="91"/>
    </location>
</feature>
<evidence type="ECO:0000313" key="4">
    <source>
        <dbReference type="Proteomes" id="UP001342314"/>
    </source>
</evidence>
<feature type="compositionally biased region" description="Polar residues" evidence="1">
    <location>
        <begin position="115"/>
        <end position="131"/>
    </location>
</feature>
<dbReference type="InterPro" id="IPR046896">
    <property type="entry name" value="Cup1-like_N"/>
</dbReference>
<dbReference type="Pfam" id="PF20263">
    <property type="entry name" value="LYRM2-like"/>
    <property type="match status" value="1"/>
</dbReference>
<organism evidence="3 4">
    <name type="scientific">Rhodotorula paludigena</name>
    <dbReference type="NCBI Taxonomy" id="86838"/>
    <lineage>
        <taxon>Eukaryota</taxon>
        <taxon>Fungi</taxon>
        <taxon>Dikarya</taxon>
        <taxon>Basidiomycota</taxon>
        <taxon>Pucciniomycotina</taxon>
        <taxon>Microbotryomycetes</taxon>
        <taxon>Sporidiobolales</taxon>
        <taxon>Sporidiobolaceae</taxon>
        <taxon>Rhodotorula</taxon>
    </lineage>
</organism>
<feature type="compositionally biased region" description="Basic and acidic residues" evidence="1">
    <location>
        <begin position="329"/>
        <end position="360"/>
    </location>
</feature>
<protein>
    <recommendedName>
        <fullName evidence="2">LYR motif-containing protein Cup1-like N-terminal domain-containing protein</fullName>
    </recommendedName>
</protein>
<accession>A0AAV5GGQ4</accession>
<feature type="region of interest" description="Disordered" evidence="1">
    <location>
        <begin position="223"/>
        <end position="278"/>
    </location>
</feature>
<evidence type="ECO:0000313" key="3">
    <source>
        <dbReference type="EMBL" id="GJN89754.1"/>
    </source>
</evidence>
<name>A0AAV5GGQ4_9BASI</name>